<keyword evidence="2" id="KW-0479">Metal-binding</keyword>
<dbReference type="PANTHER" id="PTHR11915">
    <property type="entry name" value="SPECTRIN/FILAMIN RELATED CYTOSKELETAL PROTEIN"/>
    <property type="match status" value="1"/>
</dbReference>
<dbReference type="InterPro" id="IPR018247">
    <property type="entry name" value="EF_Hand_1_Ca_BS"/>
</dbReference>
<dbReference type="SUPFAM" id="SSF46966">
    <property type="entry name" value="Spectrin repeat"/>
    <property type="match status" value="4"/>
</dbReference>
<dbReference type="PROSITE" id="PS00020">
    <property type="entry name" value="ACTININ_2"/>
    <property type="match status" value="1"/>
</dbReference>
<keyword evidence="3" id="KW-0677">Repeat</keyword>
<dbReference type="FunFam" id="1.10.418.10:FF:000005">
    <property type="entry name" value="Actinin alpha 4"/>
    <property type="match status" value="1"/>
</dbReference>
<dbReference type="CDD" id="cd00051">
    <property type="entry name" value="EFh"/>
    <property type="match status" value="1"/>
</dbReference>
<evidence type="ECO:0000259" key="8">
    <source>
        <dbReference type="PROSITE" id="PS50222"/>
    </source>
</evidence>
<evidence type="ECO:0008006" key="11">
    <source>
        <dbReference type="Google" id="ProtNLM"/>
    </source>
</evidence>
<dbReference type="Pfam" id="PF13499">
    <property type="entry name" value="EF-hand_7"/>
    <property type="match status" value="1"/>
</dbReference>
<dbReference type="CDD" id="cd00176">
    <property type="entry name" value="SPEC"/>
    <property type="match status" value="1"/>
</dbReference>
<evidence type="ECO:0000259" key="7">
    <source>
        <dbReference type="PROSITE" id="PS50021"/>
    </source>
</evidence>
<keyword evidence="10" id="KW-1185">Reference proteome</keyword>
<dbReference type="SUPFAM" id="SSF47473">
    <property type="entry name" value="EF-hand"/>
    <property type="match status" value="1"/>
</dbReference>
<reference evidence="9 10" key="1">
    <citation type="submission" date="2020-04" db="EMBL/GenBank/DDBJ databases">
        <title>Chromosome-level genome assembly of a cyprinid fish Onychostoma macrolepis by integration of Nanopore Sequencing, Bionano and Hi-C technology.</title>
        <authorList>
            <person name="Wang D."/>
        </authorList>
    </citation>
    <scope>NUCLEOTIDE SEQUENCE [LARGE SCALE GENOMIC DNA]</scope>
    <source>
        <strain evidence="9">SWU-2019</strain>
        <tissue evidence="9">Muscle</tissue>
    </source>
</reference>
<feature type="domain" description="EF-hand" evidence="8">
    <location>
        <begin position="755"/>
        <end position="790"/>
    </location>
</feature>
<dbReference type="FunFam" id="1.20.58.60:FF:000003">
    <property type="entry name" value="Actinin, alpha 1"/>
    <property type="match status" value="1"/>
</dbReference>
<feature type="domain" description="EF-hand" evidence="8">
    <location>
        <begin position="796"/>
        <end position="831"/>
    </location>
</feature>
<dbReference type="Pfam" id="PF08726">
    <property type="entry name" value="EFhand_Ca_insen"/>
    <property type="match status" value="1"/>
</dbReference>
<dbReference type="Pfam" id="PF00435">
    <property type="entry name" value="Spectrin"/>
    <property type="match status" value="4"/>
</dbReference>
<dbReference type="InterPro" id="IPR002017">
    <property type="entry name" value="Spectrin_repeat"/>
</dbReference>
<dbReference type="Pfam" id="PF00307">
    <property type="entry name" value="CH"/>
    <property type="match status" value="2"/>
</dbReference>
<dbReference type="FunFam" id="1.20.58.60:FF:000005">
    <property type="entry name" value="Actinin alpha 1"/>
    <property type="match status" value="1"/>
</dbReference>
<dbReference type="InterPro" id="IPR036872">
    <property type="entry name" value="CH_dom_sf"/>
</dbReference>
<dbReference type="InterPro" id="IPR018159">
    <property type="entry name" value="Spectrin/alpha-actinin"/>
</dbReference>
<dbReference type="Gene3D" id="1.10.418.10">
    <property type="entry name" value="Calponin-like domain"/>
    <property type="match status" value="2"/>
</dbReference>
<dbReference type="Proteomes" id="UP000579812">
    <property type="component" value="Unassembled WGS sequence"/>
</dbReference>
<proteinExistence type="inferred from homology"/>
<dbReference type="Gene3D" id="1.10.238.10">
    <property type="entry name" value="EF-hand"/>
    <property type="match status" value="2"/>
</dbReference>
<dbReference type="SUPFAM" id="SSF47576">
    <property type="entry name" value="Calponin-homology domain, CH-domain"/>
    <property type="match status" value="1"/>
</dbReference>
<dbReference type="InterPro" id="IPR014837">
    <property type="entry name" value="EF-hand_Ca_insen"/>
</dbReference>
<dbReference type="SMART" id="SM00150">
    <property type="entry name" value="SPEC"/>
    <property type="match status" value="2"/>
</dbReference>
<dbReference type="CDD" id="cd21216">
    <property type="entry name" value="CH_ACTN_rpt2"/>
    <property type="match status" value="1"/>
</dbReference>
<keyword evidence="5" id="KW-0009">Actin-binding</keyword>
<dbReference type="SMART" id="SM00054">
    <property type="entry name" value="EFh"/>
    <property type="match status" value="2"/>
</dbReference>
<evidence type="ECO:0000256" key="6">
    <source>
        <dbReference type="SAM" id="Coils"/>
    </source>
</evidence>
<name>A0A7J6CBH7_9TELE</name>
<keyword evidence="4" id="KW-0106">Calcium</keyword>
<dbReference type="FunFam" id="1.10.238.10:FF:000004">
    <property type="entry name" value="Actinin alpha 1"/>
    <property type="match status" value="1"/>
</dbReference>
<dbReference type="PROSITE" id="PS00018">
    <property type="entry name" value="EF_HAND_1"/>
    <property type="match status" value="1"/>
</dbReference>
<dbReference type="InterPro" id="IPR001589">
    <property type="entry name" value="Actinin_actin-bd_CS"/>
</dbReference>
<dbReference type="GO" id="GO:0003779">
    <property type="term" value="F:actin binding"/>
    <property type="evidence" value="ECO:0007669"/>
    <property type="project" value="UniProtKB-KW"/>
</dbReference>
<dbReference type="CDD" id="cd21214">
    <property type="entry name" value="CH_ACTN_rpt1"/>
    <property type="match status" value="1"/>
</dbReference>
<feature type="domain" description="Calponin-homology (CH)" evidence="7">
    <location>
        <begin position="153"/>
        <end position="259"/>
    </location>
</feature>
<dbReference type="Gene3D" id="1.20.58.60">
    <property type="match status" value="4"/>
</dbReference>
<dbReference type="FunFam" id="1.20.58.60:FF:000004">
    <property type="entry name" value="Actinin alpha 1"/>
    <property type="match status" value="1"/>
</dbReference>
<evidence type="ECO:0000256" key="2">
    <source>
        <dbReference type="ARBA" id="ARBA00022723"/>
    </source>
</evidence>
<dbReference type="FunFam" id="1.20.58.60:FF:000002">
    <property type="entry name" value="Actinin, alpha 1"/>
    <property type="match status" value="1"/>
</dbReference>
<gene>
    <name evidence="9" type="ORF">G5714_015418</name>
</gene>
<dbReference type="GO" id="GO:0005509">
    <property type="term" value="F:calcium ion binding"/>
    <property type="evidence" value="ECO:0007669"/>
    <property type="project" value="InterPro"/>
</dbReference>
<dbReference type="PROSITE" id="PS50222">
    <property type="entry name" value="EF_HAND_2"/>
    <property type="match status" value="2"/>
</dbReference>
<dbReference type="FunFam" id="1.10.418.10:FF:000001">
    <property type="entry name" value="Actinin alpha 1"/>
    <property type="match status" value="1"/>
</dbReference>
<dbReference type="PROSITE" id="PS00019">
    <property type="entry name" value="ACTININ_1"/>
    <property type="match status" value="1"/>
</dbReference>
<dbReference type="SMART" id="SM00033">
    <property type="entry name" value="CH"/>
    <property type="match status" value="2"/>
</dbReference>
<evidence type="ECO:0000256" key="5">
    <source>
        <dbReference type="ARBA" id="ARBA00023203"/>
    </source>
</evidence>
<protein>
    <recommendedName>
        <fullName evidence="11">Actinin, alpha 4</fullName>
    </recommendedName>
</protein>
<accession>A0A7J6CBH7</accession>
<dbReference type="SMART" id="SM01184">
    <property type="entry name" value="efhand_Ca_insen"/>
    <property type="match status" value="1"/>
</dbReference>
<dbReference type="InterPro" id="IPR002048">
    <property type="entry name" value="EF_hand_dom"/>
</dbReference>
<dbReference type="AlphaFoldDB" id="A0A7J6CBH7"/>
<dbReference type="InterPro" id="IPR001715">
    <property type="entry name" value="CH_dom"/>
</dbReference>
<sequence>MVDYHAANNQIQYSSGGQQSYMEQENDWDRDLLLDPAWEKQQRKTFTAWCNSHLRKAGTQIENIEEDFRDGLKLMLLLEVISGERLPKPERGKMRVHKINNVNKALDFIASKGVKLVSIGAEEIVDGNAKMTLGMIWTIILRFAIQDISVEETSAKEGLLLWCQRKTAPYKNVNVQNFHISWKDGLAFNALIHRHRPELIDYDKLRKDDPVTNLNNAFEVAERYLDIPKMLDAEDIVGTLRPDEKAIMTYVSCFYHAFSGAQKAETAANRICKVLAVNQENEHLMEDYEKLASDLLEWIRRTIPWLENRAPEKTMTEMQQKLEDFRDYRRVHKPPKVQEKCQLEINFNTLQTKLRLSNRPAFMPSEGRMVSDINGAWHKLEGAEKGYEEWLLNEIRRLERLDHLAEKFRQKAAIHESWTDGKEAMLTQKDYETASLSEIKALLKKHEAFESDLAAHQDRVEQIAAIAQELNELDYYDSPSVNARCQKICEQWDALGSLTQSRRESLERTEKQLESIDELYLEYAKRAAPFNNWMEGAMEDLQDMFIVHNIEEIQGLITAHDQFKSTLPEANKEREAIQAIQAEVQKIAQYNGIKLAGNNPYTSITPQSIDKKWEKVQQLVPQRDQALQEELARQQSNDHLRRQFANQANMIGPWIQNKMEEIGRISIEMNGTLEDQLTHLRQYEQSIIEYKPNIDQLEGDHQLIQEALIFDNKYTAYTMEHLRVGWEQLLTTIARTINEIENQILTRDAKGISQEQLHEYRTSFNHFDKDHSGVLQAEEFKACLISLGYDVENDKQGDAEFTRIMGIVDPNNSGAVTFQAFIDFMSRETTDTDTADQVIASFKILAGDKNYITAEELRRELPPDQAEYCIARMAPYTGPDAVPGALDYMSFSTALYGESDL</sequence>
<dbReference type="EMBL" id="JAAMOB010000015">
    <property type="protein sequence ID" value="KAF4104431.1"/>
    <property type="molecule type" value="Genomic_DNA"/>
</dbReference>
<evidence type="ECO:0000256" key="4">
    <source>
        <dbReference type="ARBA" id="ARBA00022837"/>
    </source>
</evidence>
<comment type="similarity">
    <text evidence="1">Belongs to the alpha-actinin family.</text>
</comment>
<keyword evidence="6" id="KW-0175">Coiled coil</keyword>
<feature type="coiled-coil region" evidence="6">
    <location>
        <begin position="439"/>
        <end position="473"/>
    </location>
</feature>
<feature type="domain" description="Calponin-homology (CH)" evidence="7">
    <location>
        <begin position="40"/>
        <end position="144"/>
    </location>
</feature>
<comment type="caution">
    <text evidence="9">The sequence shown here is derived from an EMBL/GenBank/DDBJ whole genome shotgun (WGS) entry which is preliminary data.</text>
</comment>
<dbReference type="PROSITE" id="PS50021">
    <property type="entry name" value="CH"/>
    <property type="match status" value="2"/>
</dbReference>
<dbReference type="InterPro" id="IPR011992">
    <property type="entry name" value="EF-hand-dom_pair"/>
</dbReference>
<evidence type="ECO:0000313" key="10">
    <source>
        <dbReference type="Proteomes" id="UP000579812"/>
    </source>
</evidence>
<evidence type="ECO:0000256" key="1">
    <source>
        <dbReference type="ARBA" id="ARBA00010255"/>
    </source>
</evidence>
<evidence type="ECO:0000256" key="3">
    <source>
        <dbReference type="ARBA" id="ARBA00022737"/>
    </source>
</evidence>
<organism evidence="9 10">
    <name type="scientific">Onychostoma macrolepis</name>
    <dbReference type="NCBI Taxonomy" id="369639"/>
    <lineage>
        <taxon>Eukaryota</taxon>
        <taxon>Metazoa</taxon>
        <taxon>Chordata</taxon>
        <taxon>Craniata</taxon>
        <taxon>Vertebrata</taxon>
        <taxon>Euteleostomi</taxon>
        <taxon>Actinopterygii</taxon>
        <taxon>Neopterygii</taxon>
        <taxon>Teleostei</taxon>
        <taxon>Ostariophysi</taxon>
        <taxon>Cypriniformes</taxon>
        <taxon>Cyprinidae</taxon>
        <taxon>Acrossocheilinae</taxon>
        <taxon>Onychostoma</taxon>
    </lineage>
</organism>
<evidence type="ECO:0000313" key="9">
    <source>
        <dbReference type="EMBL" id="KAF4104431.1"/>
    </source>
</evidence>